<dbReference type="RefSeq" id="WP_093069783.1">
    <property type="nucleotide sequence ID" value="NZ_FNQP01000019.1"/>
</dbReference>
<evidence type="ECO:0000313" key="4">
    <source>
        <dbReference type="Proteomes" id="UP000199397"/>
    </source>
</evidence>
<evidence type="ECO:0000313" key="3">
    <source>
        <dbReference type="EMBL" id="SEA94477.1"/>
    </source>
</evidence>
<evidence type="ECO:0000256" key="1">
    <source>
        <dbReference type="SAM" id="SignalP"/>
    </source>
</evidence>
<dbReference type="PROSITE" id="PS51781">
    <property type="entry name" value="SH3B"/>
    <property type="match status" value="1"/>
</dbReference>
<feature type="signal peptide" evidence="1">
    <location>
        <begin position="1"/>
        <end position="23"/>
    </location>
</feature>
<dbReference type="Gene3D" id="2.30.30.40">
    <property type="entry name" value="SH3 Domains"/>
    <property type="match status" value="1"/>
</dbReference>
<keyword evidence="4" id="KW-1185">Reference proteome</keyword>
<sequence>MKTASFFSALALALALSVSSVQAATDVHVVTGVKAGEFLNMRADAGTNNSVIGRIPHNGQGIVTTGEEKKVGSTVWAKIYWKGVGGWVNKRYLLPEDQAASAPPAPTPAPAAPPAVIVPPIKVPSTVTPPPAKAASSTLMCSGTEPFWNINVTDTRLSVNMIDGPQYSVPVTFRQTSANNATIAVIAGVAGTNNTQAFMQKVSSCSDGMSDTNYPYAITAVLNNQRVVSGCCRVQ</sequence>
<dbReference type="AlphaFoldDB" id="A0A1H4FBT0"/>
<organism evidence="3 4">
    <name type="scientific">Thiothrix caldifontis</name>
    <dbReference type="NCBI Taxonomy" id="525918"/>
    <lineage>
        <taxon>Bacteria</taxon>
        <taxon>Pseudomonadati</taxon>
        <taxon>Pseudomonadota</taxon>
        <taxon>Gammaproteobacteria</taxon>
        <taxon>Thiotrichales</taxon>
        <taxon>Thiotrichaceae</taxon>
        <taxon>Thiothrix</taxon>
    </lineage>
</organism>
<keyword evidence="1" id="KW-0732">Signal</keyword>
<dbReference type="Proteomes" id="UP000199397">
    <property type="component" value="Unassembled WGS sequence"/>
</dbReference>
<dbReference type="OrthoDB" id="5623396at2"/>
<feature type="chain" id="PRO_5011633498" evidence="1">
    <location>
        <begin position="24"/>
        <end position="235"/>
    </location>
</feature>
<evidence type="ECO:0000259" key="2">
    <source>
        <dbReference type="PROSITE" id="PS51781"/>
    </source>
</evidence>
<name>A0A1H4FBT0_9GAMM</name>
<dbReference type="SMART" id="SM00287">
    <property type="entry name" value="SH3b"/>
    <property type="match status" value="1"/>
</dbReference>
<reference evidence="3 4" key="1">
    <citation type="submission" date="2016-10" db="EMBL/GenBank/DDBJ databases">
        <authorList>
            <person name="de Groot N.N."/>
        </authorList>
    </citation>
    <scope>NUCLEOTIDE SEQUENCE [LARGE SCALE GENOMIC DNA]</scope>
    <source>
        <strain evidence="3 4">DSM 21228</strain>
    </source>
</reference>
<dbReference type="EMBL" id="FNQP01000019">
    <property type="protein sequence ID" value="SEA94477.1"/>
    <property type="molecule type" value="Genomic_DNA"/>
</dbReference>
<feature type="domain" description="SH3b" evidence="2">
    <location>
        <begin position="25"/>
        <end position="97"/>
    </location>
</feature>
<protein>
    <submittedName>
        <fullName evidence="3">Uncharacterized membrane protein</fullName>
    </submittedName>
</protein>
<dbReference type="InterPro" id="IPR003646">
    <property type="entry name" value="SH3-like_bac-type"/>
</dbReference>
<gene>
    <name evidence="3" type="ORF">SAMN05660964_02909</name>
</gene>
<dbReference type="STRING" id="525918.SAMN05660964_02909"/>
<dbReference type="Pfam" id="PF08239">
    <property type="entry name" value="SH3_3"/>
    <property type="match status" value="1"/>
</dbReference>
<proteinExistence type="predicted"/>
<accession>A0A1H4FBT0</accession>